<comment type="similarity">
    <text evidence="1">Belongs to the ABC transporter superfamily.</text>
</comment>
<dbReference type="Pfam" id="PF00005">
    <property type="entry name" value="ABC_tran"/>
    <property type="match status" value="1"/>
</dbReference>
<keyword evidence="4" id="KW-0067">ATP-binding</keyword>
<reference evidence="7" key="1">
    <citation type="submission" date="2017-11" db="EMBL/GenBank/DDBJ databases">
        <authorList>
            <person name="Zhu W."/>
        </authorList>
    </citation>
    <scope>NUCLEOTIDE SEQUENCE [LARGE SCALE GENOMIC DNA]</scope>
    <source>
        <strain evidence="7">CAU 1183</strain>
    </source>
</reference>
<feature type="domain" description="ABC transporter" evidence="5">
    <location>
        <begin position="5"/>
        <end position="233"/>
    </location>
</feature>
<evidence type="ECO:0000256" key="3">
    <source>
        <dbReference type="ARBA" id="ARBA00022741"/>
    </source>
</evidence>
<dbReference type="Gene3D" id="3.40.50.300">
    <property type="entry name" value="P-loop containing nucleotide triphosphate hydrolases"/>
    <property type="match status" value="1"/>
</dbReference>
<dbReference type="AlphaFoldDB" id="A0A3D8Q208"/>
<gene>
    <name evidence="6" type="ORF">CWR48_00995</name>
</gene>
<comment type="caution">
    <text evidence="6">The sequence shown here is derived from an EMBL/GenBank/DDBJ whole genome shotgun (WGS) entry which is preliminary data.</text>
</comment>
<dbReference type="GO" id="GO:0005524">
    <property type="term" value="F:ATP binding"/>
    <property type="evidence" value="ECO:0007669"/>
    <property type="project" value="UniProtKB-KW"/>
</dbReference>
<dbReference type="InterPro" id="IPR003593">
    <property type="entry name" value="AAA+_ATPase"/>
</dbReference>
<dbReference type="RefSeq" id="WP_115771172.1">
    <property type="nucleotide sequence ID" value="NZ_PIOC01000001.1"/>
</dbReference>
<keyword evidence="2" id="KW-0813">Transport</keyword>
<sequence>MTNVLDIQHVTKQYKNGRGIQDLSFSIEKGEVVGLLGPNGAGKTTLMKCIVSLTQPDQGEILINGNHIQSQFETAMQSVGTLISGVEAIDYLTAYENLLLSSHFYPDLEKARLDEVLSWVGMEKHKNEKIKSFSTGMRQRFYLAVALLSNPSFVILDEPTNGLDIEGKLTFQELIKRLAKEQEVTFLISTHLIEEVERLCDKIVILSNGKSIGQMTKKELDEGKTFESYYMDCILKEKEVNPHAEPK</sequence>
<evidence type="ECO:0000256" key="4">
    <source>
        <dbReference type="ARBA" id="ARBA00022840"/>
    </source>
</evidence>
<dbReference type="PANTHER" id="PTHR43335">
    <property type="entry name" value="ABC TRANSPORTER, ATP-BINDING PROTEIN"/>
    <property type="match status" value="1"/>
</dbReference>
<dbReference type="PANTHER" id="PTHR43335:SF4">
    <property type="entry name" value="ABC TRANSPORTER, ATP-BINDING PROTEIN"/>
    <property type="match status" value="1"/>
</dbReference>
<dbReference type="GO" id="GO:0016887">
    <property type="term" value="F:ATP hydrolysis activity"/>
    <property type="evidence" value="ECO:0007669"/>
    <property type="project" value="InterPro"/>
</dbReference>
<dbReference type="OrthoDB" id="9804819at2"/>
<dbReference type="PROSITE" id="PS50893">
    <property type="entry name" value="ABC_TRANSPORTER_2"/>
    <property type="match status" value="1"/>
</dbReference>
<dbReference type="SMART" id="SM00382">
    <property type="entry name" value="AAA"/>
    <property type="match status" value="1"/>
</dbReference>
<dbReference type="InterPro" id="IPR027417">
    <property type="entry name" value="P-loop_NTPase"/>
</dbReference>
<evidence type="ECO:0000313" key="7">
    <source>
        <dbReference type="Proteomes" id="UP000257143"/>
    </source>
</evidence>
<dbReference type="InterPro" id="IPR003439">
    <property type="entry name" value="ABC_transporter-like_ATP-bd"/>
</dbReference>
<evidence type="ECO:0000313" key="6">
    <source>
        <dbReference type="EMBL" id="RDW22314.1"/>
    </source>
</evidence>
<protein>
    <submittedName>
        <fullName evidence="6">ABC transporter</fullName>
    </submittedName>
</protein>
<dbReference type="Proteomes" id="UP000257143">
    <property type="component" value="Unassembled WGS sequence"/>
</dbReference>
<name>A0A3D8Q208_9BACI</name>
<evidence type="ECO:0000256" key="1">
    <source>
        <dbReference type="ARBA" id="ARBA00005417"/>
    </source>
</evidence>
<accession>A0A3D8Q208</accession>
<evidence type="ECO:0000259" key="5">
    <source>
        <dbReference type="PROSITE" id="PS50893"/>
    </source>
</evidence>
<proteinExistence type="inferred from homology"/>
<keyword evidence="7" id="KW-1185">Reference proteome</keyword>
<organism evidence="6 7">
    <name type="scientific">Oceanobacillus arenosus</name>
    <dbReference type="NCBI Taxonomy" id="1229153"/>
    <lineage>
        <taxon>Bacteria</taxon>
        <taxon>Bacillati</taxon>
        <taxon>Bacillota</taxon>
        <taxon>Bacilli</taxon>
        <taxon>Bacillales</taxon>
        <taxon>Bacillaceae</taxon>
        <taxon>Oceanobacillus</taxon>
    </lineage>
</organism>
<dbReference type="SUPFAM" id="SSF52540">
    <property type="entry name" value="P-loop containing nucleoside triphosphate hydrolases"/>
    <property type="match status" value="1"/>
</dbReference>
<evidence type="ECO:0000256" key="2">
    <source>
        <dbReference type="ARBA" id="ARBA00022448"/>
    </source>
</evidence>
<keyword evidence="3" id="KW-0547">Nucleotide-binding</keyword>
<dbReference type="EMBL" id="PIOC01000001">
    <property type="protein sequence ID" value="RDW22314.1"/>
    <property type="molecule type" value="Genomic_DNA"/>
</dbReference>